<organism evidence="1 2">
    <name type="scientific">Pseudolactococcus raffinolactis</name>
    <dbReference type="NCBI Taxonomy" id="1366"/>
    <lineage>
        <taxon>Bacteria</taxon>
        <taxon>Bacillati</taxon>
        <taxon>Bacillota</taxon>
        <taxon>Bacilli</taxon>
        <taxon>Lactobacillales</taxon>
        <taxon>Streptococcaceae</taxon>
        <taxon>Pseudolactococcus</taxon>
    </lineage>
</organism>
<dbReference type="InterPro" id="IPR011951">
    <property type="entry name" value="HAD-SF_hydro_IA_YjjG/PynA"/>
</dbReference>
<dbReference type="PANTHER" id="PTHR47478">
    <property type="match status" value="1"/>
</dbReference>
<dbReference type="Proteomes" id="UP000501945">
    <property type="component" value="Chromosome"/>
</dbReference>
<dbReference type="InterPro" id="IPR052550">
    <property type="entry name" value="Pyrimidine_5'-ntase_YjjG"/>
</dbReference>
<dbReference type="SFLD" id="SFLDS00003">
    <property type="entry name" value="Haloacid_Dehalogenase"/>
    <property type="match status" value="1"/>
</dbReference>
<dbReference type="AlphaFoldDB" id="A0A6H0V0W9"/>
<dbReference type="InterPro" id="IPR023214">
    <property type="entry name" value="HAD_sf"/>
</dbReference>
<dbReference type="InterPro" id="IPR006439">
    <property type="entry name" value="HAD-SF_hydro_IA"/>
</dbReference>
<dbReference type="SUPFAM" id="SSF56784">
    <property type="entry name" value="HAD-like"/>
    <property type="match status" value="1"/>
</dbReference>
<dbReference type="PRINTS" id="PR00413">
    <property type="entry name" value="HADHALOGNASE"/>
</dbReference>
<sequence>MSYRVIIFDLDDTVLDFKAGEKKGLATVFKHFNTAMLDYDAWVATYIEINARVWQAIEKGAESQPLLNQRFSETFAAFGQSIDGVAAEALYRQVLNDNDAVIAGAAEVLEALYQKGYQLVVGTNGKTATQYQRLKLTGFHRYFEHIVISEEIGHAKPSQAFFEHIVALYPEQTKDAFLMVGDTLSTDILGAHQVDIASVWLNQSGQQALGKAYQPTYSISNISDLMSVLTI</sequence>
<evidence type="ECO:0000313" key="1">
    <source>
        <dbReference type="EMBL" id="QIW54432.1"/>
    </source>
</evidence>
<name>A0A6H0V0W9_9LACT</name>
<accession>A0A6H0V0W9</accession>
<protein>
    <submittedName>
        <fullName evidence="1">Noncanonical pyrimidine nucleotidase, YjjG family</fullName>
    </submittedName>
</protein>
<evidence type="ECO:0000313" key="2">
    <source>
        <dbReference type="Proteomes" id="UP000501945"/>
    </source>
</evidence>
<dbReference type="Pfam" id="PF00702">
    <property type="entry name" value="Hydrolase"/>
    <property type="match status" value="1"/>
</dbReference>
<dbReference type="Gene3D" id="3.40.50.1000">
    <property type="entry name" value="HAD superfamily/HAD-like"/>
    <property type="match status" value="1"/>
</dbReference>
<dbReference type="GO" id="GO:0008253">
    <property type="term" value="F:5'-nucleotidase activity"/>
    <property type="evidence" value="ECO:0007669"/>
    <property type="project" value="InterPro"/>
</dbReference>
<dbReference type="InterPro" id="IPR036412">
    <property type="entry name" value="HAD-like_sf"/>
</dbReference>
<dbReference type="EMBL" id="CP047616">
    <property type="protein sequence ID" value="QIW54432.1"/>
    <property type="molecule type" value="Genomic_DNA"/>
</dbReference>
<dbReference type="Gene3D" id="1.10.150.240">
    <property type="entry name" value="Putative phosphatase, domain 2"/>
    <property type="match status" value="1"/>
</dbReference>
<dbReference type="NCBIfam" id="TIGR01549">
    <property type="entry name" value="HAD-SF-IA-v1"/>
    <property type="match status" value="1"/>
</dbReference>
<dbReference type="PANTHER" id="PTHR47478:SF1">
    <property type="entry name" value="PYRIMIDINE 5'-NUCLEOTIDASE YJJG"/>
    <property type="match status" value="1"/>
</dbReference>
<dbReference type="NCBIfam" id="TIGR02254">
    <property type="entry name" value="YjjG_YfnB"/>
    <property type="match status" value="1"/>
</dbReference>
<reference evidence="1 2" key="1">
    <citation type="submission" date="2019-12" db="EMBL/GenBank/DDBJ databases">
        <title>Whole genome sequences of Lactococcus raffinolactis strains isolated from sewage.</title>
        <authorList>
            <person name="Ybazeta G."/>
            <person name="Ross M."/>
            <person name="Brabant-Kirwan D."/>
            <person name="Saleh M."/>
            <person name="Dillon J.A."/>
            <person name="Splinter K."/>
            <person name="Nokhbeh R."/>
        </authorList>
    </citation>
    <scope>NUCLEOTIDE SEQUENCE [LARGE SCALE GENOMIC DNA]</scope>
    <source>
        <strain evidence="1 2">Lr_19_5</strain>
    </source>
</reference>
<gene>
    <name evidence="1" type="ORF">GU336_09960</name>
</gene>
<dbReference type="SFLD" id="SFLDG01129">
    <property type="entry name" value="C1.5:_HAD__Beta-PGM__Phosphata"/>
    <property type="match status" value="1"/>
</dbReference>
<dbReference type="InterPro" id="IPR023198">
    <property type="entry name" value="PGP-like_dom2"/>
</dbReference>
<dbReference type="RefSeq" id="WP_167838994.1">
    <property type="nucleotide sequence ID" value="NZ_CP047616.1"/>
</dbReference>
<proteinExistence type="predicted"/>